<sequence length="90" mass="10639">MAKDFKTIMLRDIPYDVVEILNKIGEEQGLKTGTDIINYIIKDYPKKVDSVNDYKERFFDTRKELQNVHYDKKNLERKLSDIASVINRAE</sequence>
<protein>
    <recommendedName>
        <fullName evidence="3">Antitoxin</fullName>
    </recommendedName>
</protein>
<evidence type="ECO:0000313" key="1">
    <source>
        <dbReference type="EMBL" id="MFD2521383.1"/>
    </source>
</evidence>
<comment type="caution">
    <text evidence="1">The sequence shown here is derived from an EMBL/GenBank/DDBJ whole genome shotgun (WGS) entry which is preliminary data.</text>
</comment>
<name>A0ABW5J764_9BACT</name>
<accession>A0ABW5J764</accession>
<reference evidence="2" key="1">
    <citation type="journal article" date="2019" name="Int. J. Syst. Evol. Microbiol.">
        <title>The Global Catalogue of Microorganisms (GCM) 10K type strain sequencing project: providing services to taxonomists for standard genome sequencing and annotation.</title>
        <authorList>
            <consortium name="The Broad Institute Genomics Platform"/>
            <consortium name="The Broad Institute Genome Sequencing Center for Infectious Disease"/>
            <person name="Wu L."/>
            <person name="Ma J."/>
        </authorList>
    </citation>
    <scope>NUCLEOTIDE SEQUENCE [LARGE SCALE GENOMIC DNA]</scope>
    <source>
        <strain evidence="2">KCTC 52344</strain>
    </source>
</reference>
<proteinExistence type="predicted"/>
<dbReference type="RefSeq" id="WP_340236965.1">
    <property type="nucleotide sequence ID" value="NZ_JBBEWC010000007.1"/>
</dbReference>
<evidence type="ECO:0000313" key="2">
    <source>
        <dbReference type="Proteomes" id="UP001597510"/>
    </source>
</evidence>
<dbReference type="Proteomes" id="UP001597510">
    <property type="component" value="Unassembled WGS sequence"/>
</dbReference>
<evidence type="ECO:0008006" key="3">
    <source>
        <dbReference type="Google" id="ProtNLM"/>
    </source>
</evidence>
<dbReference type="EMBL" id="JBHULC010000009">
    <property type="protein sequence ID" value="MFD2521383.1"/>
    <property type="molecule type" value="Genomic_DNA"/>
</dbReference>
<gene>
    <name evidence="1" type="ORF">ACFSR2_10835</name>
</gene>
<organism evidence="1 2">
    <name type="scientific">Emticicia soli</name>
    <dbReference type="NCBI Taxonomy" id="2027878"/>
    <lineage>
        <taxon>Bacteria</taxon>
        <taxon>Pseudomonadati</taxon>
        <taxon>Bacteroidota</taxon>
        <taxon>Cytophagia</taxon>
        <taxon>Cytophagales</taxon>
        <taxon>Leadbetterellaceae</taxon>
        <taxon>Emticicia</taxon>
    </lineage>
</organism>
<keyword evidence="2" id="KW-1185">Reference proteome</keyword>